<protein>
    <recommendedName>
        <fullName evidence="4">ABC transporter permease</fullName>
    </recommendedName>
</protein>
<dbReference type="RefSeq" id="WP_143908285.1">
    <property type="nucleotide sequence ID" value="NZ_CP041765.1"/>
</dbReference>
<dbReference type="PANTHER" id="PTHR37305:SF1">
    <property type="entry name" value="MEMBRANE PROTEIN"/>
    <property type="match status" value="1"/>
</dbReference>
<name>A0A516X390_9ACTN</name>
<dbReference type="AlphaFoldDB" id="A0A516X390"/>
<keyword evidence="1" id="KW-0812">Transmembrane</keyword>
<reference evidence="2 3" key="2">
    <citation type="submission" date="2019-07" db="EMBL/GenBank/DDBJ databases">
        <authorList>
            <person name="Huang Y."/>
        </authorList>
    </citation>
    <scope>NUCLEOTIDE SEQUENCE [LARGE SCALE GENOMIC DNA]</scope>
    <source>
        <strain evidence="2 3">HY188</strain>
    </source>
</reference>
<sequence length="272" mass="27741">MNATALDTSAAPAGTGLSTAMRIEVRKLATTRTWWVLSLVALAVGVLVTVLTVTGSEAGEHPPMDIFTGALIGGLQTAYMITAIVGITAVAGEYRHRTVTASFLAVPHRGRLITAKLLVLAGYGLVVGAVIVAVCSAIAAPWLSARGMLEGGLSAGGITRAVVGGTVAIAVMTALGVALGALLRNQLAAVGVLLVYLFAVEPLFNSISALRPAYPYLPGGAVQALTFSGHRAFGAADGAVMLNPWLAALVLIAYAVVITAIAVRTSIRRDVS</sequence>
<dbReference type="PANTHER" id="PTHR37305">
    <property type="entry name" value="INTEGRAL MEMBRANE PROTEIN-RELATED"/>
    <property type="match status" value="1"/>
</dbReference>
<accession>A0A516X390</accession>
<dbReference type="EMBL" id="CP041765">
    <property type="protein sequence ID" value="QDQ97518.1"/>
    <property type="molecule type" value="Genomic_DNA"/>
</dbReference>
<keyword evidence="1" id="KW-1133">Transmembrane helix</keyword>
<feature type="transmembrane region" description="Helical" evidence="1">
    <location>
        <begin position="117"/>
        <end position="142"/>
    </location>
</feature>
<feature type="transmembrane region" description="Helical" evidence="1">
    <location>
        <begin position="190"/>
        <end position="210"/>
    </location>
</feature>
<organism evidence="2 3">
    <name type="scientific">Tomitella fengzijianii</name>
    <dbReference type="NCBI Taxonomy" id="2597660"/>
    <lineage>
        <taxon>Bacteria</taxon>
        <taxon>Bacillati</taxon>
        <taxon>Actinomycetota</taxon>
        <taxon>Actinomycetes</taxon>
        <taxon>Mycobacteriales</taxon>
        <taxon>Tomitella</taxon>
    </lineage>
</organism>
<dbReference type="KEGG" id="toy:FO059_09490"/>
<gene>
    <name evidence="2" type="ORF">FO059_09490</name>
</gene>
<feature type="transmembrane region" description="Helical" evidence="1">
    <location>
        <begin position="245"/>
        <end position="263"/>
    </location>
</feature>
<feature type="transmembrane region" description="Helical" evidence="1">
    <location>
        <begin position="66"/>
        <end position="91"/>
    </location>
</feature>
<keyword evidence="1" id="KW-0472">Membrane</keyword>
<evidence type="ECO:0000313" key="2">
    <source>
        <dbReference type="EMBL" id="QDQ97518.1"/>
    </source>
</evidence>
<dbReference type="Pfam" id="PF12730">
    <property type="entry name" value="ABC2_membrane_4"/>
    <property type="match status" value="1"/>
</dbReference>
<dbReference type="OrthoDB" id="5244396at2"/>
<feature type="transmembrane region" description="Helical" evidence="1">
    <location>
        <begin position="162"/>
        <end position="183"/>
    </location>
</feature>
<reference evidence="2 3" key="1">
    <citation type="submission" date="2019-07" db="EMBL/GenBank/DDBJ databases">
        <title>Tomitella cavernea sp. nov., an actinomycete isolated from soil.</title>
        <authorList>
            <person name="Cheng J."/>
        </authorList>
    </citation>
    <scope>NUCLEOTIDE SEQUENCE [LARGE SCALE GENOMIC DNA]</scope>
    <source>
        <strain evidence="2 3">HY188</strain>
    </source>
</reference>
<evidence type="ECO:0008006" key="4">
    <source>
        <dbReference type="Google" id="ProtNLM"/>
    </source>
</evidence>
<dbReference type="Proteomes" id="UP000317344">
    <property type="component" value="Chromosome"/>
</dbReference>
<proteinExistence type="predicted"/>
<evidence type="ECO:0000313" key="3">
    <source>
        <dbReference type="Proteomes" id="UP000317344"/>
    </source>
</evidence>
<keyword evidence="3" id="KW-1185">Reference proteome</keyword>
<evidence type="ECO:0000256" key="1">
    <source>
        <dbReference type="SAM" id="Phobius"/>
    </source>
</evidence>
<feature type="transmembrane region" description="Helical" evidence="1">
    <location>
        <begin position="34"/>
        <end position="54"/>
    </location>
</feature>